<reference evidence="1 2" key="1">
    <citation type="journal article" date="2018" name="Syst. Appl. Microbiol.">
        <title>Ereboglobus luteus gen. nov. sp. nov. from cockroach guts, and new insights into the oxygen relationship of the genera Opitutus and Didymococcus (Verrucomicrobia: Opitutaceae).</title>
        <authorList>
            <person name="Tegtmeier D."/>
            <person name="Belitz A."/>
            <person name="Radek R."/>
            <person name="Heimerl T."/>
            <person name="Brune A."/>
        </authorList>
    </citation>
    <scope>NUCLEOTIDE SEQUENCE [LARGE SCALE GENOMIC DNA]</scope>
    <source>
        <strain evidence="1 2">Ho45</strain>
    </source>
</reference>
<proteinExistence type="predicted"/>
<organism evidence="1 2">
    <name type="scientific">Ereboglobus luteus</name>
    <dbReference type="NCBI Taxonomy" id="1796921"/>
    <lineage>
        <taxon>Bacteria</taxon>
        <taxon>Pseudomonadati</taxon>
        <taxon>Verrucomicrobiota</taxon>
        <taxon>Opitutia</taxon>
        <taxon>Opitutales</taxon>
        <taxon>Opitutaceae</taxon>
        <taxon>Ereboglobus</taxon>
    </lineage>
</organism>
<protein>
    <submittedName>
        <fullName evidence="1">Uncharacterized protein</fullName>
    </submittedName>
</protein>
<keyword evidence="2" id="KW-1185">Reference proteome</keyword>
<sequence>MAAAMRDESRVLRRVGTAEDAAVFACNEDGLGRGARGAERGGSRNRPVSAAALVMKSRRVGWSEFGRVFMAGFSGLWVGRSLRLSREAST</sequence>
<name>A0A2U8E3Q7_9BACT</name>
<accession>A0A2U8E3Q7</accession>
<gene>
    <name evidence="1" type="ORF">CKA38_09180</name>
</gene>
<evidence type="ECO:0000313" key="2">
    <source>
        <dbReference type="Proteomes" id="UP000244896"/>
    </source>
</evidence>
<dbReference type="Proteomes" id="UP000244896">
    <property type="component" value="Chromosome"/>
</dbReference>
<evidence type="ECO:0000313" key="1">
    <source>
        <dbReference type="EMBL" id="AWI09395.1"/>
    </source>
</evidence>
<dbReference type="EMBL" id="CP023004">
    <property type="protein sequence ID" value="AWI09395.1"/>
    <property type="molecule type" value="Genomic_DNA"/>
</dbReference>
<dbReference type="KEGG" id="elut:CKA38_09180"/>
<dbReference type="AlphaFoldDB" id="A0A2U8E3Q7"/>